<keyword evidence="2" id="KW-1185">Reference proteome</keyword>
<dbReference type="Proteomes" id="UP000789901">
    <property type="component" value="Unassembled WGS sequence"/>
</dbReference>
<comment type="caution">
    <text evidence="1">The sequence shown here is derived from an EMBL/GenBank/DDBJ whole genome shotgun (WGS) entry which is preliminary data.</text>
</comment>
<evidence type="ECO:0000313" key="1">
    <source>
        <dbReference type="EMBL" id="CAG8461117.1"/>
    </source>
</evidence>
<evidence type="ECO:0000313" key="2">
    <source>
        <dbReference type="Proteomes" id="UP000789901"/>
    </source>
</evidence>
<name>A0ABM8VW47_GIGMA</name>
<reference evidence="1 2" key="1">
    <citation type="submission" date="2021-06" db="EMBL/GenBank/DDBJ databases">
        <authorList>
            <person name="Kallberg Y."/>
            <person name="Tangrot J."/>
            <person name="Rosling A."/>
        </authorList>
    </citation>
    <scope>NUCLEOTIDE SEQUENCE [LARGE SCALE GENOMIC DNA]</scope>
    <source>
        <strain evidence="1 2">120-4 pot B 10/14</strain>
    </source>
</reference>
<sequence length="131" mass="14984">MAGILSIDPSGTSISGLFYFENWNSWEISSIKAKKWLEQAEKIENYLKNKQVEVLLIETTNLYKKSGYTYEMPALIKLVGLLEYLAGKLNIECHLISNRFMPQWEQEAKEGKIAGLELKEVKGKMGRPKNV</sequence>
<dbReference type="EMBL" id="CAJVQB010000047">
    <property type="protein sequence ID" value="CAG8461117.1"/>
    <property type="molecule type" value="Genomic_DNA"/>
</dbReference>
<proteinExistence type="predicted"/>
<accession>A0ABM8VW47</accession>
<gene>
    <name evidence="1" type="ORF">GMARGA_LOCUS310</name>
</gene>
<organism evidence="1 2">
    <name type="scientific">Gigaspora margarita</name>
    <dbReference type="NCBI Taxonomy" id="4874"/>
    <lineage>
        <taxon>Eukaryota</taxon>
        <taxon>Fungi</taxon>
        <taxon>Fungi incertae sedis</taxon>
        <taxon>Mucoromycota</taxon>
        <taxon>Glomeromycotina</taxon>
        <taxon>Glomeromycetes</taxon>
        <taxon>Diversisporales</taxon>
        <taxon>Gigasporaceae</taxon>
        <taxon>Gigaspora</taxon>
    </lineage>
</organism>
<protein>
    <submittedName>
        <fullName evidence="1">16964_t:CDS:1</fullName>
    </submittedName>
</protein>